<protein>
    <recommendedName>
        <fullName evidence="4">VanZ-like domain-containing protein</fullName>
    </recommendedName>
</protein>
<dbReference type="RefSeq" id="WP_138771644.1">
    <property type="nucleotide sequence ID" value="NZ_JBHSSX010000011.1"/>
</dbReference>
<keyword evidence="1" id="KW-1133">Transmembrane helix</keyword>
<reference evidence="2 3" key="1">
    <citation type="submission" date="2019-05" db="EMBL/GenBank/DDBJ databases">
        <title>Genome of Alcanivorax gelatiniphagus, an oil degrading marine bacteria.</title>
        <authorList>
            <person name="Kwon K.K."/>
        </authorList>
    </citation>
    <scope>NUCLEOTIDE SEQUENCE [LARGE SCALE GENOMIC DNA]</scope>
    <source>
        <strain evidence="2 3">MEBiC 08158</strain>
    </source>
</reference>
<accession>A0ABY2XMK1</accession>
<gene>
    <name evidence="2" type="ORF">FGS76_05580</name>
</gene>
<evidence type="ECO:0000256" key="1">
    <source>
        <dbReference type="SAM" id="Phobius"/>
    </source>
</evidence>
<dbReference type="EMBL" id="VCQT01000022">
    <property type="protein sequence ID" value="TMW13602.1"/>
    <property type="molecule type" value="Genomic_DNA"/>
</dbReference>
<comment type="caution">
    <text evidence="2">The sequence shown here is derived from an EMBL/GenBank/DDBJ whole genome shotgun (WGS) entry which is preliminary data.</text>
</comment>
<evidence type="ECO:0008006" key="4">
    <source>
        <dbReference type="Google" id="ProtNLM"/>
    </source>
</evidence>
<dbReference type="Proteomes" id="UP000739180">
    <property type="component" value="Unassembled WGS sequence"/>
</dbReference>
<feature type="transmembrane region" description="Helical" evidence="1">
    <location>
        <begin position="96"/>
        <end position="115"/>
    </location>
</feature>
<proteinExistence type="predicted"/>
<feature type="transmembrane region" description="Helical" evidence="1">
    <location>
        <begin position="41"/>
        <end position="58"/>
    </location>
</feature>
<evidence type="ECO:0000313" key="3">
    <source>
        <dbReference type="Proteomes" id="UP000739180"/>
    </source>
</evidence>
<sequence length="119" mass="12945">MLKSRFFGLFVCGAIWVVVLAGMFVPKAVVDAFEVNQFDKVLHLGALLAMVVTARCVLHRLPSSLFWSGALFWAVALEALQPVLQASREFNWLDVAANLAGVLAAALVLWLFGLARADS</sequence>
<organism evidence="2 3">
    <name type="scientific">Alloalcanivorax gelatiniphagus</name>
    <dbReference type="NCBI Taxonomy" id="1194167"/>
    <lineage>
        <taxon>Bacteria</taxon>
        <taxon>Pseudomonadati</taxon>
        <taxon>Pseudomonadota</taxon>
        <taxon>Gammaproteobacteria</taxon>
        <taxon>Oceanospirillales</taxon>
        <taxon>Alcanivoracaceae</taxon>
        <taxon>Alloalcanivorax</taxon>
    </lineage>
</organism>
<keyword evidence="3" id="KW-1185">Reference proteome</keyword>
<keyword evidence="1" id="KW-0472">Membrane</keyword>
<feature type="transmembrane region" description="Helical" evidence="1">
    <location>
        <begin position="7"/>
        <end position="29"/>
    </location>
</feature>
<feature type="transmembrane region" description="Helical" evidence="1">
    <location>
        <begin position="65"/>
        <end position="84"/>
    </location>
</feature>
<name>A0ABY2XMK1_9GAMM</name>
<evidence type="ECO:0000313" key="2">
    <source>
        <dbReference type="EMBL" id="TMW13602.1"/>
    </source>
</evidence>
<keyword evidence="1" id="KW-0812">Transmembrane</keyword>